<organism evidence="2 3">
    <name type="scientific">Cirrhinus molitorella</name>
    <name type="common">mud carp</name>
    <dbReference type="NCBI Taxonomy" id="172907"/>
    <lineage>
        <taxon>Eukaryota</taxon>
        <taxon>Metazoa</taxon>
        <taxon>Chordata</taxon>
        <taxon>Craniata</taxon>
        <taxon>Vertebrata</taxon>
        <taxon>Euteleostomi</taxon>
        <taxon>Actinopterygii</taxon>
        <taxon>Neopterygii</taxon>
        <taxon>Teleostei</taxon>
        <taxon>Ostariophysi</taxon>
        <taxon>Cypriniformes</taxon>
        <taxon>Cyprinidae</taxon>
        <taxon>Labeoninae</taxon>
        <taxon>Labeonini</taxon>
        <taxon>Cirrhinus</taxon>
    </lineage>
</organism>
<sequence length="98" mass="11070">MMSISHQLLETLENLGSEKLKKFKWHLKDDGHGSTIALENADVSDTVDLMVARCGPEKAVNITLDILRKMDENHLAEQLESKHKGNYRSKQNLTLIAL</sequence>
<keyword evidence="3" id="KW-1185">Reference proteome</keyword>
<dbReference type="Proteomes" id="UP001558613">
    <property type="component" value="Unassembled WGS sequence"/>
</dbReference>
<dbReference type="PROSITE" id="PS50824">
    <property type="entry name" value="DAPIN"/>
    <property type="match status" value="1"/>
</dbReference>
<reference evidence="2 3" key="1">
    <citation type="submission" date="2023-09" db="EMBL/GenBank/DDBJ databases">
        <authorList>
            <person name="Wang M."/>
        </authorList>
    </citation>
    <scope>NUCLEOTIDE SEQUENCE [LARGE SCALE GENOMIC DNA]</scope>
    <source>
        <strain evidence="2">GT-2023</strain>
        <tissue evidence="2">Liver</tissue>
    </source>
</reference>
<gene>
    <name evidence="2" type="ORF">QQF64_035963</name>
</gene>
<proteinExistence type="predicted"/>
<dbReference type="CDD" id="cd08321">
    <property type="entry name" value="Pyrin_ASC-like"/>
    <property type="match status" value="1"/>
</dbReference>
<dbReference type="InterPro" id="IPR004020">
    <property type="entry name" value="DAPIN"/>
</dbReference>
<comment type="caution">
    <text evidence="2">The sequence shown here is derived from an EMBL/GenBank/DDBJ whole genome shotgun (WGS) entry which is preliminary data.</text>
</comment>
<dbReference type="InterPro" id="IPR011029">
    <property type="entry name" value="DEATH-like_dom_sf"/>
</dbReference>
<protein>
    <recommendedName>
        <fullName evidence="1">Pyrin domain-containing protein</fullName>
    </recommendedName>
</protein>
<evidence type="ECO:0000313" key="3">
    <source>
        <dbReference type="Proteomes" id="UP001558613"/>
    </source>
</evidence>
<feature type="domain" description="Pyrin" evidence="1">
    <location>
        <begin position="2"/>
        <end position="85"/>
    </location>
</feature>
<dbReference type="EMBL" id="JAYMGO010000004">
    <property type="protein sequence ID" value="KAL1276340.1"/>
    <property type="molecule type" value="Genomic_DNA"/>
</dbReference>
<accession>A0ABR3NI90</accession>
<dbReference type="SUPFAM" id="SSF47986">
    <property type="entry name" value="DEATH domain"/>
    <property type="match status" value="1"/>
</dbReference>
<dbReference type="Gene3D" id="1.10.533.10">
    <property type="entry name" value="Death Domain, Fas"/>
    <property type="match status" value="1"/>
</dbReference>
<dbReference type="SMART" id="SM01289">
    <property type="entry name" value="PYRIN"/>
    <property type="match status" value="1"/>
</dbReference>
<dbReference type="Pfam" id="PF02758">
    <property type="entry name" value="PYRIN"/>
    <property type="match status" value="1"/>
</dbReference>
<evidence type="ECO:0000313" key="2">
    <source>
        <dbReference type="EMBL" id="KAL1276340.1"/>
    </source>
</evidence>
<name>A0ABR3NI90_9TELE</name>
<evidence type="ECO:0000259" key="1">
    <source>
        <dbReference type="PROSITE" id="PS50824"/>
    </source>
</evidence>